<feature type="signal peptide" evidence="2">
    <location>
        <begin position="1"/>
        <end position="24"/>
    </location>
</feature>
<comment type="caution">
    <text evidence="3">The sequence shown here is derived from an EMBL/GenBank/DDBJ whole genome shotgun (WGS) entry which is preliminary data.</text>
</comment>
<organism evidence="3 4">
    <name type="scientific">Stomatobaculum longum</name>
    <dbReference type="NCBI Taxonomy" id="796942"/>
    <lineage>
        <taxon>Bacteria</taxon>
        <taxon>Bacillati</taxon>
        <taxon>Bacillota</taxon>
        <taxon>Clostridia</taxon>
        <taxon>Lachnospirales</taxon>
        <taxon>Lachnospiraceae</taxon>
        <taxon>Stomatobaculum</taxon>
    </lineage>
</organism>
<keyword evidence="4" id="KW-1185">Reference proteome</keyword>
<dbReference type="Proteomes" id="UP000018466">
    <property type="component" value="Unassembled WGS sequence"/>
</dbReference>
<evidence type="ECO:0000313" key="3">
    <source>
        <dbReference type="EMBL" id="EHO16739.1"/>
    </source>
</evidence>
<keyword evidence="2" id="KW-0732">Signal</keyword>
<evidence type="ECO:0000256" key="2">
    <source>
        <dbReference type="SAM" id="SignalP"/>
    </source>
</evidence>
<dbReference type="AlphaFoldDB" id="A0AA37DGA9"/>
<feature type="chain" id="PRO_5041402771" evidence="2">
    <location>
        <begin position="25"/>
        <end position="179"/>
    </location>
</feature>
<feature type="compositionally biased region" description="Gly residues" evidence="1">
    <location>
        <begin position="49"/>
        <end position="60"/>
    </location>
</feature>
<reference evidence="3 4" key="1">
    <citation type="submission" date="2011-10" db="EMBL/GenBank/DDBJ databases">
        <title>The Genome Sequence of Lachnospiraceae bacterium ACC2.</title>
        <authorList>
            <consortium name="The Broad Institute Genome Sequencing Platform"/>
            <person name="Earl A."/>
            <person name="Ward D."/>
            <person name="Feldgarden M."/>
            <person name="Gevers D."/>
            <person name="Sizova M."/>
            <person name="Hazen A."/>
            <person name="Epstein S."/>
            <person name="Young S.K."/>
            <person name="Zeng Q."/>
            <person name="Gargeya S."/>
            <person name="Fitzgerald M."/>
            <person name="Haas B."/>
            <person name="Abouelleil A."/>
            <person name="Alvarado L."/>
            <person name="Arachchi H.M."/>
            <person name="Berlin A."/>
            <person name="Brown A."/>
            <person name="Chapman S.B."/>
            <person name="Chen Z."/>
            <person name="Dunbar C."/>
            <person name="Freedman E."/>
            <person name="Gearin G."/>
            <person name="Goldberg J."/>
            <person name="Griggs A."/>
            <person name="Gujja S."/>
            <person name="Heiman D."/>
            <person name="Howarth C."/>
            <person name="Larson L."/>
            <person name="Lui A."/>
            <person name="MacDonald P.J.P."/>
            <person name="Montmayeur A."/>
            <person name="Murphy C."/>
            <person name="Neiman D."/>
            <person name="Pearson M."/>
            <person name="Priest M."/>
            <person name="Roberts A."/>
            <person name="Saif S."/>
            <person name="Shea T."/>
            <person name="Shenoy N."/>
            <person name="Sisk P."/>
            <person name="Stolte C."/>
            <person name="Sykes S."/>
            <person name="Wortman J."/>
            <person name="Nusbaum C."/>
            <person name="Birren B."/>
        </authorList>
    </citation>
    <scope>NUCLEOTIDE SEQUENCE [LARGE SCALE GENOMIC DNA]</scope>
    <source>
        <strain evidence="3 4">ACC2</strain>
    </source>
</reference>
<dbReference type="RefSeq" id="WP_009533270.1">
    <property type="nucleotide sequence ID" value="NZ_CAUOLT010000036.1"/>
</dbReference>
<feature type="region of interest" description="Disordered" evidence="1">
    <location>
        <begin position="42"/>
        <end position="84"/>
    </location>
</feature>
<dbReference type="EMBL" id="AGEL01000007">
    <property type="protein sequence ID" value="EHO16739.1"/>
    <property type="molecule type" value="Genomic_DNA"/>
</dbReference>
<name>A0AA37DGA9_9FIRM</name>
<sequence length="179" mass="18737">MRKEIFAFALTAAVSIVAAGAAIAAPGSSTSVSSTFATSSVATPSAGSGIAGGGGGGGRGARSSGGRIGSKGVWTNSAAPQTGAGEWVQSGSRWWYRYSNGGYATNWAKLSYNGKTDWYFFDNKGWMQTGWLEDNTGKYYLNPVSDGTQGRMITGTYTINGVEYHFETQAGNMQGHLIQ</sequence>
<protein>
    <submittedName>
        <fullName evidence="3">Uncharacterized protein</fullName>
    </submittedName>
</protein>
<evidence type="ECO:0000256" key="1">
    <source>
        <dbReference type="SAM" id="MobiDB-lite"/>
    </source>
</evidence>
<accession>A0AA37DGA9</accession>
<dbReference type="SUPFAM" id="SSF69360">
    <property type="entry name" value="Cell wall binding repeat"/>
    <property type="match status" value="1"/>
</dbReference>
<dbReference type="Gene3D" id="2.10.270.10">
    <property type="entry name" value="Cholin Binding"/>
    <property type="match status" value="1"/>
</dbReference>
<dbReference type="GeneID" id="86941181"/>
<evidence type="ECO:0000313" key="4">
    <source>
        <dbReference type="Proteomes" id="UP000018466"/>
    </source>
</evidence>
<proteinExistence type="predicted"/>
<gene>
    <name evidence="3" type="ORF">HMPREF9623_01438</name>
</gene>